<organism evidence="1">
    <name type="scientific">marine metagenome</name>
    <dbReference type="NCBI Taxonomy" id="408172"/>
    <lineage>
        <taxon>unclassified sequences</taxon>
        <taxon>metagenomes</taxon>
        <taxon>ecological metagenomes</taxon>
    </lineage>
</organism>
<protein>
    <submittedName>
        <fullName evidence="1">Uncharacterized protein</fullName>
    </submittedName>
</protein>
<dbReference type="AlphaFoldDB" id="A0A382S8G8"/>
<name>A0A382S8G8_9ZZZZ</name>
<dbReference type="EMBL" id="UINC01127215">
    <property type="protein sequence ID" value="SVD06183.1"/>
    <property type="molecule type" value="Genomic_DNA"/>
</dbReference>
<accession>A0A382S8G8</accession>
<gene>
    <name evidence="1" type="ORF">METZ01_LOCUS359037</name>
</gene>
<evidence type="ECO:0000313" key="1">
    <source>
        <dbReference type="EMBL" id="SVD06183.1"/>
    </source>
</evidence>
<sequence>MTQFIPKSIRIILMFTESLRMVRFLQPVSKIIHFVVYSKRTYSDS</sequence>
<proteinExistence type="predicted"/>
<reference evidence="1" key="1">
    <citation type="submission" date="2018-05" db="EMBL/GenBank/DDBJ databases">
        <authorList>
            <person name="Lanie J.A."/>
            <person name="Ng W.-L."/>
            <person name="Kazmierczak K.M."/>
            <person name="Andrzejewski T.M."/>
            <person name="Davidsen T.M."/>
            <person name="Wayne K.J."/>
            <person name="Tettelin H."/>
            <person name="Glass J.I."/>
            <person name="Rusch D."/>
            <person name="Podicherti R."/>
            <person name="Tsui H.-C.T."/>
            <person name="Winkler M.E."/>
        </authorList>
    </citation>
    <scope>NUCLEOTIDE SEQUENCE</scope>
</reference>